<proteinExistence type="predicted"/>
<accession>A0A1M7MUJ0</accession>
<reference evidence="2" key="1">
    <citation type="submission" date="2016-11" db="EMBL/GenBank/DDBJ databases">
        <authorList>
            <person name="Varghese N."/>
            <person name="Submissions S."/>
        </authorList>
    </citation>
    <scope>NUCLEOTIDE SEQUENCE [LARGE SCALE GENOMIC DNA]</scope>
    <source>
        <strain evidence="2">Sac-22</strain>
    </source>
</reference>
<dbReference type="RefSeq" id="WP_202413663.1">
    <property type="nucleotide sequence ID" value="NZ_FRCX01000003.1"/>
</dbReference>
<organism evidence="1 2">
    <name type="scientific">Duganella sacchari</name>
    <dbReference type="NCBI Taxonomy" id="551987"/>
    <lineage>
        <taxon>Bacteria</taxon>
        <taxon>Pseudomonadati</taxon>
        <taxon>Pseudomonadota</taxon>
        <taxon>Betaproteobacteria</taxon>
        <taxon>Burkholderiales</taxon>
        <taxon>Oxalobacteraceae</taxon>
        <taxon>Telluria group</taxon>
        <taxon>Duganella</taxon>
    </lineage>
</organism>
<keyword evidence="2" id="KW-1185">Reference proteome</keyword>
<gene>
    <name evidence="1" type="ORF">SAMN05192549_103332</name>
</gene>
<protein>
    <submittedName>
        <fullName evidence="1">Uncharacterized protein</fullName>
    </submittedName>
</protein>
<evidence type="ECO:0000313" key="1">
    <source>
        <dbReference type="EMBL" id="SHM94805.1"/>
    </source>
</evidence>
<dbReference type="NCBIfam" id="NF038160">
    <property type="entry name" value="lanthi_III_c"/>
    <property type="match status" value="1"/>
</dbReference>
<name>A0A1M7MUJ0_9BURK</name>
<dbReference type="STRING" id="551987.SAMN05192549_103332"/>
<dbReference type="EMBL" id="FRCX01000003">
    <property type="protein sequence ID" value="SHM94805.1"/>
    <property type="molecule type" value="Genomic_DNA"/>
</dbReference>
<dbReference type="Proteomes" id="UP000184339">
    <property type="component" value="Unassembled WGS sequence"/>
</dbReference>
<evidence type="ECO:0000313" key="2">
    <source>
        <dbReference type="Proteomes" id="UP000184339"/>
    </source>
</evidence>
<sequence>MSRILNLQRMQLEVNEIAASSVTSSYSDCCKKDND</sequence>
<dbReference type="AlphaFoldDB" id="A0A1M7MUJ0"/>